<reference evidence="4 5" key="1">
    <citation type="submission" date="2016-09" db="EMBL/GenBank/DDBJ databases">
        <title>Draft genome sequence of the soil isolate, Lysinibacillus fusiformis M5, a potential hypoxanthine producer.</title>
        <authorList>
            <person name="Gallegos-Monterrosa R."/>
            <person name="Maroti G."/>
            <person name="Balint B."/>
            <person name="Kovacs A.T."/>
        </authorList>
    </citation>
    <scope>NUCLEOTIDE SEQUENCE [LARGE SCALE GENOMIC DNA]</scope>
    <source>
        <strain evidence="4 5">M5</strain>
    </source>
</reference>
<dbReference type="Proteomes" id="UP000094784">
    <property type="component" value="Unassembled WGS sequence"/>
</dbReference>
<feature type="active site" description="Proton donor" evidence="1">
    <location>
        <position position="132"/>
    </location>
</feature>
<dbReference type="PANTHER" id="PTHR21047">
    <property type="entry name" value="DTDP-6-DEOXY-D-GLUCOSE-3,5 EPIMERASE"/>
    <property type="match status" value="1"/>
</dbReference>
<comment type="function">
    <text evidence="3">Catalyzes the epimerization of the C3' and C5'positions of dTDP-6-deoxy-D-xylo-4-hexulose, forming dTDP-6-deoxy-L-lyxo-4-hexulose.</text>
</comment>
<proteinExistence type="inferred from homology"/>
<evidence type="ECO:0000313" key="5">
    <source>
        <dbReference type="Proteomes" id="UP000094784"/>
    </source>
</evidence>
<dbReference type="RefSeq" id="WP_069480033.1">
    <property type="nucleotide sequence ID" value="NZ_KV766182.1"/>
</dbReference>
<comment type="pathway">
    <text evidence="3">Carbohydrate biosynthesis; dTDP-L-rhamnose biosynthesis.</text>
</comment>
<dbReference type="EC" id="5.1.3.13" evidence="3"/>
<dbReference type="CDD" id="cd00438">
    <property type="entry name" value="cupin_RmlC"/>
    <property type="match status" value="1"/>
</dbReference>
<gene>
    <name evidence="4" type="ORF">BG258_02280</name>
</gene>
<accession>A0A1E4R2Y6</accession>
<comment type="subunit">
    <text evidence="3">Homodimer.</text>
</comment>
<dbReference type="Pfam" id="PF00908">
    <property type="entry name" value="dTDP_sugar_isom"/>
    <property type="match status" value="1"/>
</dbReference>
<evidence type="ECO:0000256" key="1">
    <source>
        <dbReference type="PIRSR" id="PIRSR600888-1"/>
    </source>
</evidence>
<dbReference type="SUPFAM" id="SSF51182">
    <property type="entry name" value="RmlC-like cupins"/>
    <property type="match status" value="1"/>
</dbReference>
<dbReference type="EMBL" id="MECQ01000001">
    <property type="protein sequence ID" value="ODV54799.1"/>
    <property type="molecule type" value="Genomic_DNA"/>
</dbReference>
<dbReference type="GO" id="GO:0005829">
    <property type="term" value="C:cytosol"/>
    <property type="evidence" value="ECO:0007669"/>
    <property type="project" value="TreeGrafter"/>
</dbReference>
<dbReference type="AlphaFoldDB" id="A0A1E4R2Y6"/>
<dbReference type="InterPro" id="IPR000888">
    <property type="entry name" value="RmlC-like"/>
</dbReference>
<evidence type="ECO:0000256" key="2">
    <source>
        <dbReference type="PIRSR" id="PIRSR600888-3"/>
    </source>
</evidence>
<comment type="caution">
    <text evidence="4">The sequence shown here is derived from an EMBL/GenBank/DDBJ whole genome shotgun (WGS) entry which is preliminary data.</text>
</comment>
<dbReference type="UniPathway" id="UPA00124"/>
<dbReference type="InterPro" id="IPR014710">
    <property type="entry name" value="RmlC-like_jellyroll"/>
</dbReference>
<evidence type="ECO:0000313" key="4">
    <source>
        <dbReference type="EMBL" id="ODV54799.1"/>
    </source>
</evidence>
<feature type="active site" description="Proton acceptor" evidence="1">
    <location>
        <position position="62"/>
    </location>
</feature>
<name>A0A1E4R2Y6_9BACI</name>
<keyword evidence="3" id="KW-0413">Isomerase</keyword>
<dbReference type="Gene3D" id="2.60.120.10">
    <property type="entry name" value="Jelly Rolls"/>
    <property type="match status" value="1"/>
</dbReference>
<comment type="catalytic activity">
    <reaction evidence="3">
        <text>dTDP-4-dehydro-6-deoxy-alpha-D-glucose = dTDP-4-dehydro-beta-L-rhamnose</text>
        <dbReference type="Rhea" id="RHEA:16969"/>
        <dbReference type="ChEBI" id="CHEBI:57649"/>
        <dbReference type="ChEBI" id="CHEBI:62830"/>
        <dbReference type="EC" id="5.1.3.13"/>
    </reaction>
</comment>
<protein>
    <recommendedName>
        <fullName evidence="3">dTDP-4-dehydrorhamnose 3,5-epimerase</fullName>
        <ecNumber evidence="3">5.1.3.13</ecNumber>
    </recommendedName>
    <alternativeName>
        <fullName evidence="3">Thymidine diphospho-4-keto-rhamnose 3,5-epimerase</fullName>
    </alternativeName>
</protein>
<organism evidence="4 5">
    <name type="scientific">Lysinibacillus fusiformis</name>
    <dbReference type="NCBI Taxonomy" id="28031"/>
    <lineage>
        <taxon>Bacteria</taxon>
        <taxon>Bacillati</taxon>
        <taxon>Bacillota</taxon>
        <taxon>Bacilli</taxon>
        <taxon>Bacillales</taxon>
        <taxon>Bacillaceae</taxon>
        <taxon>Lysinibacillus</taxon>
    </lineage>
</organism>
<feature type="site" description="Participates in a stacking interaction with the thymidine ring of dTDP-4-oxo-6-deoxyglucose" evidence="2">
    <location>
        <position position="138"/>
    </location>
</feature>
<dbReference type="GO" id="GO:0008830">
    <property type="term" value="F:dTDP-4-dehydrorhamnose 3,5-epimerase activity"/>
    <property type="evidence" value="ECO:0007669"/>
    <property type="project" value="UniProtKB-UniRule"/>
</dbReference>
<comment type="similarity">
    <text evidence="3">Belongs to the dTDP-4-dehydrorhamnose 3,5-epimerase family.</text>
</comment>
<dbReference type="GO" id="GO:0019305">
    <property type="term" value="P:dTDP-rhamnose biosynthetic process"/>
    <property type="evidence" value="ECO:0007669"/>
    <property type="project" value="UniProtKB-UniRule"/>
</dbReference>
<dbReference type="PANTHER" id="PTHR21047:SF2">
    <property type="entry name" value="THYMIDINE DIPHOSPHO-4-KETO-RHAMNOSE 3,5-EPIMERASE"/>
    <property type="match status" value="1"/>
</dbReference>
<dbReference type="NCBIfam" id="TIGR01221">
    <property type="entry name" value="rmlC"/>
    <property type="match status" value="1"/>
</dbReference>
<evidence type="ECO:0000256" key="3">
    <source>
        <dbReference type="RuleBase" id="RU364069"/>
    </source>
</evidence>
<dbReference type="GO" id="GO:0000271">
    <property type="term" value="P:polysaccharide biosynthetic process"/>
    <property type="evidence" value="ECO:0007669"/>
    <property type="project" value="TreeGrafter"/>
</dbReference>
<dbReference type="InterPro" id="IPR011051">
    <property type="entry name" value="RmlC_Cupin_sf"/>
</dbReference>
<sequence>MGFIKTKLLDAYLFEPKVFGDNRGFFMETYNAQLFEENGFTFNFIQDNHALSNESGVLRGLHYQLEPFAQTKIVRVTRGAVYDVIVDIRQGSPTYGQWEGFILSEGNKRQLLIPQGFAHGYCTLVENTEFLYKVDNYYSPEHDRGIAWDDPDLNIAWPTSNPILSDKDTKHPYLKDLERQFIFKG</sequence>